<reference evidence="7 8" key="1">
    <citation type="submission" date="2023-05" db="EMBL/GenBank/DDBJ databases">
        <title>Novel species of genus Flectobacillus isolated from stream in China.</title>
        <authorList>
            <person name="Lu H."/>
        </authorList>
    </citation>
    <scope>NUCLEOTIDE SEQUENCE [LARGE SCALE GENOMIC DNA]</scope>
    <source>
        <strain evidence="7 8">DC10W</strain>
    </source>
</reference>
<sequence>MIFNALKISTKTVLYALVGVMILVVLLVSVLRTSYVQTKLAQYFAPKISTALGYPIEVDKVTIHFFDEATLEGVRVKDYQGYQMIDIEKLDVDFQLKSLVQDSTQNVLDYVRLFRPKVVLVIDKKGDLNIDEFIRRINKLTASKEPRPKNHKPSPFIIQEADIQDGIFTLNDESEPYLNSRQSFDHYHFTLHELEAHLNDFTLIRDTVSFKTTLKGYDRFSNTRIKELTTNFLISDTQMRFDNLLLKLNNSTVKNQILMSFKSQKDFKHWNSKVRMRANFDSTFVTSDDLGRFVNDMYEFKDAYHLNGKFDGIVNDFKLQNFDLYFGKKSKLRGDFAFKGLPSISKADMKLSMKKSHVQVEDLQNYIGPDPVKAIKKFGYVNFDGTFAGTISQFKTTGLLESELGKLDVDVSMVLKPESAKSTYSGLVKAQEFKIGTLLEETLLGNVSLNGKIEGHGFSWKDSELQFDGDINSLQFNKYDYKNVYVKGKLAKQLFDGRVIVNDTNLVFNLYGKVDLRNQKEQVDLFGKLTKANLRNLFFTKDDWRISTYLDVEFDGINVDKLKGGALLYHTVLGYNTRNLYVDTVRFTSKVLPQERLWSLESPQADVAFRGKFLPSKATQDLMQLVKEYSLYFVGNEQERNDYYAKKPYFVPLNYEIDYLLTLKDFYPFMALVYPEGKISKNTQFKGSFGIGSTSTFSLESKIDTLILGKNYQFYGSHIDLNSSKFYNSPSVLASVVLNSQKQKISILEPTEKFDLEASWGDDTSIRFTSKIRQQNTTNEATLNGTLGFMQAGISLKFNKSEFKVLDKRWQINPENLVTIVGKDLGAQNFMIANDDQYIALDGKISEDSTEAMNFKAKNFSLETLAPVVALNISGTVDADVTLKEVYKHINADSQLRIEGLTLDNFLIGNFEGSGIYDQEAHIVRLDYDLERLNNHILKFQGTYDPMQETNSLNLTANLNQTSLQILEPFTKGVFSNLKGTASGDLKITGNLRHPIFNGVIDVKKGSLFFDYLKTTLNFEDKIHFDVDEIFAKKMTVYDDEGNKASLMGGVYYDGSNNFSLGLNLNLSRFKLLNTTKRDNNLYYGTGYASGKVSIDGPFNNIVIDANLISDRGTRLYIPLDNAQDAGSQEEIEFLVAKNPDETKNEKKKKEDTSSRIRMDFKFEFTPDAYGEVQFDKQTGDIMRAYGAGKINLKIDTKGDFSMTGDYALDRGDYTFTFQNIINKKFSIQRGSRISWSGNPYEAMLDIRAAYTQNVNYLGSVIDTVSTGSSTYKNRPEFTRRYPVDVIIQLRDRLLQPAISFDLKLHDYPQNPEFNSGVTAFQNRIRTDEQELNRQVSNVLLLGQMVSNSAAAFASVNLVNNLMELASNQLSNVFSKIDQNLNVDLTFNGSGLNQDLINNLQLRFSYNFNDRFRITRSGGFTTALNQTNALSLIGDWSLEWFIQRDGSLRLKTYNRNVQTSILGTLNTQYQTFTSGGMSILYSKSFNYFFPNKYKKLANTGNSQ</sequence>
<dbReference type="InterPro" id="IPR008023">
    <property type="entry name" value="DUF748"/>
</dbReference>
<evidence type="ECO:0000313" key="8">
    <source>
        <dbReference type="Proteomes" id="UP001236569"/>
    </source>
</evidence>
<dbReference type="InterPro" id="IPR007452">
    <property type="entry name" value="TamB_C"/>
</dbReference>
<evidence type="ECO:0000256" key="2">
    <source>
        <dbReference type="ARBA" id="ARBA00022692"/>
    </source>
</evidence>
<protein>
    <submittedName>
        <fullName evidence="7">Translocation/assembly module TamB domain-containing protein</fullName>
    </submittedName>
</protein>
<dbReference type="Pfam" id="PF04357">
    <property type="entry name" value="TamB"/>
    <property type="match status" value="1"/>
</dbReference>
<organism evidence="7 8">
    <name type="scientific">Flectobacillus longus</name>
    <dbReference type="NCBI Taxonomy" id="2984207"/>
    <lineage>
        <taxon>Bacteria</taxon>
        <taxon>Pseudomonadati</taxon>
        <taxon>Bacteroidota</taxon>
        <taxon>Cytophagia</taxon>
        <taxon>Cytophagales</taxon>
        <taxon>Flectobacillaceae</taxon>
        <taxon>Flectobacillus</taxon>
    </lineage>
</organism>
<dbReference type="PANTHER" id="PTHR30441">
    <property type="entry name" value="DUF748 DOMAIN-CONTAINING PROTEIN"/>
    <property type="match status" value="1"/>
</dbReference>
<keyword evidence="2 5" id="KW-0812">Transmembrane</keyword>
<evidence type="ECO:0000313" key="7">
    <source>
        <dbReference type="EMBL" id="MDI9864906.1"/>
    </source>
</evidence>
<proteinExistence type="predicted"/>
<dbReference type="PANTHER" id="PTHR30441:SF8">
    <property type="entry name" value="DUF748 DOMAIN-CONTAINING PROTEIN"/>
    <property type="match status" value="1"/>
</dbReference>
<dbReference type="Pfam" id="PF05359">
    <property type="entry name" value="DUF748"/>
    <property type="match status" value="1"/>
</dbReference>
<accession>A0ABT6YMV8</accession>
<keyword evidence="3 5" id="KW-1133">Transmembrane helix</keyword>
<dbReference type="EMBL" id="JASHID010000007">
    <property type="protein sequence ID" value="MDI9864906.1"/>
    <property type="molecule type" value="Genomic_DNA"/>
</dbReference>
<evidence type="ECO:0000256" key="5">
    <source>
        <dbReference type="SAM" id="Phobius"/>
    </source>
</evidence>
<name>A0ABT6YMV8_9BACT</name>
<evidence type="ECO:0000259" key="6">
    <source>
        <dbReference type="Pfam" id="PF04357"/>
    </source>
</evidence>
<feature type="domain" description="Translocation and assembly module TamB C-terminal" evidence="6">
    <location>
        <begin position="1038"/>
        <end position="1466"/>
    </location>
</feature>
<dbReference type="Proteomes" id="UP001236569">
    <property type="component" value="Unassembled WGS sequence"/>
</dbReference>
<keyword evidence="8" id="KW-1185">Reference proteome</keyword>
<gene>
    <name evidence="7" type="ORF">QM480_11265</name>
</gene>
<evidence type="ECO:0000256" key="1">
    <source>
        <dbReference type="ARBA" id="ARBA00004167"/>
    </source>
</evidence>
<dbReference type="InterPro" id="IPR052894">
    <property type="entry name" value="AsmA-related"/>
</dbReference>
<evidence type="ECO:0000256" key="3">
    <source>
        <dbReference type="ARBA" id="ARBA00022989"/>
    </source>
</evidence>
<evidence type="ECO:0000256" key="4">
    <source>
        <dbReference type="ARBA" id="ARBA00023136"/>
    </source>
</evidence>
<dbReference type="RefSeq" id="WP_283370002.1">
    <property type="nucleotide sequence ID" value="NZ_JASHID010000007.1"/>
</dbReference>
<feature type="transmembrane region" description="Helical" evidence="5">
    <location>
        <begin position="12"/>
        <end position="31"/>
    </location>
</feature>
<keyword evidence="4 5" id="KW-0472">Membrane</keyword>
<comment type="caution">
    <text evidence="7">The sequence shown here is derived from an EMBL/GenBank/DDBJ whole genome shotgun (WGS) entry which is preliminary data.</text>
</comment>
<comment type="subcellular location">
    <subcellularLocation>
        <location evidence="1">Membrane</location>
        <topology evidence="1">Single-pass membrane protein</topology>
    </subcellularLocation>
</comment>